<comment type="caution">
    <text evidence="1">The sequence shown here is derived from an EMBL/GenBank/DDBJ whole genome shotgun (WGS) entry which is preliminary data.</text>
</comment>
<organism evidence="1 2">
    <name type="scientific">Crotalaria pallida</name>
    <name type="common">Smooth rattlebox</name>
    <name type="synonym">Crotalaria striata</name>
    <dbReference type="NCBI Taxonomy" id="3830"/>
    <lineage>
        <taxon>Eukaryota</taxon>
        <taxon>Viridiplantae</taxon>
        <taxon>Streptophyta</taxon>
        <taxon>Embryophyta</taxon>
        <taxon>Tracheophyta</taxon>
        <taxon>Spermatophyta</taxon>
        <taxon>Magnoliopsida</taxon>
        <taxon>eudicotyledons</taxon>
        <taxon>Gunneridae</taxon>
        <taxon>Pentapetalae</taxon>
        <taxon>rosids</taxon>
        <taxon>fabids</taxon>
        <taxon>Fabales</taxon>
        <taxon>Fabaceae</taxon>
        <taxon>Papilionoideae</taxon>
        <taxon>50 kb inversion clade</taxon>
        <taxon>genistoids sensu lato</taxon>
        <taxon>core genistoids</taxon>
        <taxon>Crotalarieae</taxon>
        <taxon>Crotalaria</taxon>
    </lineage>
</organism>
<dbReference type="EMBL" id="JAYWIO010000007">
    <property type="protein sequence ID" value="KAK7252604.1"/>
    <property type="molecule type" value="Genomic_DNA"/>
</dbReference>
<name>A0AAN9EBC7_CROPI</name>
<sequence>MMISLMVSWLFGDSDLQTKYMEIMFSLLCIRCGQIHLKGGRVKNCSAEAKVRLRKAECTKRSESAYRVWIPTPPSLLPFILFHDDSQLLTFLPRRNHHL</sequence>
<reference evidence="1 2" key="1">
    <citation type="submission" date="2024-01" db="EMBL/GenBank/DDBJ databases">
        <title>The genomes of 5 underutilized Papilionoideae crops provide insights into root nodulation and disease resistanc.</title>
        <authorList>
            <person name="Yuan L."/>
        </authorList>
    </citation>
    <scope>NUCLEOTIDE SEQUENCE [LARGE SCALE GENOMIC DNA]</scope>
    <source>
        <strain evidence="1">ZHUSHIDOU_FW_LH</strain>
        <tissue evidence="1">Leaf</tissue>
    </source>
</reference>
<evidence type="ECO:0000313" key="2">
    <source>
        <dbReference type="Proteomes" id="UP001372338"/>
    </source>
</evidence>
<dbReference type="AlphaFoldDB" id="A0AAN9EBC7"/>
<keyword evidence="2" id="KW-1185">Reference proteome</keyword>
<dbReference type="Proteomes" id="UP001372338">
    <property type="component" value="Unassembled WGS sequence"/>
</dbReference>
<accession>A0AAN9EBC7</accession>
<gene>
    <name evidence="1" type="ORF">RIF29_36674</name>
</gene>
<protein>
    <submittedName>
        <fullName evidence="1">Uncharacterized protein</fullName>
    </submittedName>
</protein>
<proteinExistence type="predicted"/>
<evidence type="ECO:0000313" key="1">
    <source>
        <dbReference type="EMBL" id="KAK7252604.1"/>
    </source>
</evidence>